<proteinExistence type="predicted"/>
<dbReference type="InterPro" id="IPR002934">
    <property type="entry name" value="Polymerase_NTP_transf_dom"/>
</dbReference>
<reference evidence="2" key="1">
    <citation type="journal article" date="2020" name="mSystems">
        <title>Genome- and Community-Level Interaction Insights into Carbon Utilization and Element Cycling Functions of Hydrothermarchaeota in Hydrothermal Sediment.</title>
        <authorList>
            <person name="Zhou Z."/>
            <person name="Liu Y."/>
            <person name="Xu W."/>
            <person name="Pan J."/>
            <person name="Luo Z.H."/>
            <person name="Li M."/>
        </authorList>
    </citation>
    <scope>NUCLEOTIDE SEQUENCE [LARGE SCALE GENOMIC DNA]</scope>
    <source>
        <strain evidence="2">SpSt-1219</strain>
    </source>
</reference>
<dbReference type="SUPFAM" id="SSF81301">
    <property type="entry name" value="Nucleotidyltransferase"/>
    <property type="match status" value="1"/>
</dbReference>
<protein>
    <recommendedName>
        <fullName evidence="1">Polymerase nucleotidyl transferase domain-containing protein</fullName>
    </recommendedName>
</protein>
<dbReference type="EMBL" id="DSDM01000045">
    <property type="protein sequence ID" value="HDQ88671.1"/>
    <property type="molecule type" value="Genomic_DNA"/>
</dbReference>
<name>A0A7C1HGM8_UNCKA</name>
<comment type="caution">
    <text evidence="2">The sequence shown here is derived from an EMBL/GenBank/DDBJ whole genome shotgun (WGS) entry which is preliminary data.</text>
</comment>
<dbReference type="Proteomes" id="UP000886066">
    <property type="component" value="Unassembled WGS sequence"/>
</dbReference>
<gene>
    <name evidence="2" type="ORF">ENN92_00790</name>
</gene>
<dbReference type="Pfam" id="PF01909">
    <property type="entry name" value="NTP_transf_2"/>
    <property type="match status" value="1"/>
</dbReference>
<dbReference type="GO" id="GO:0016779">
    <property type="term" value="F:nucleotidyltransferase activity"/>
    <property type="evidence" value="ECO:0007669"/>
    <property type="project" value="InterPro"/>
</dbReference>
<evidence type="ECO:0000313" key="2">
    <source>
        <dbReference type="EMBL" id="HDQ88671.1"/>
    </source>
</evidence>
<evidence type="ECO:0000259" key="1">
    <source>
        <dbReference type="Pfam" id="PF01909"/>
    </source>
</evidence>
<accession>A0A7C1HGM8</accession>
<sequence>MTQEDLFHHWEFSPKEKENTSEALKESLLEMAEALDKLEEKGLVKGARIVLYGSSVSEFRKPTDIDIMIIYDEAVKIPRYTERKIEEQIASVAEEHQLEDLEIQLLREFSAGAPVEFSVKGLSDYPQEDQGLRLDIYALKKSHFMKKLAMGIPNEQKTAAQLEEEIQSNKTDQCALMEGRYMQYSETPYLDENTERRVVSFPVLMEKLMGQPFDEFDTPYVQEILGKFDTENLLEEYTQWYANQLEIPELQERLINWRKLSQQELLILLKEIMEENAKVLVDKEASSYRTGFTCYIKGINFEQGALYNGAILVHGKNIVQESGEALFREDKNFLHSQHI</sequence>
<organism evidence="2">
    <name type="scientific">candidate division WWE3 bacterium</name>
    <dbReference type="NCBI Taxonomy" id="2053526"/>
    <lineage>
        <taxon>Bacteria</taxon>
        <taxon>Katanobacteria</taxon>
    </lineage>
</organism>
<dbReference type="InterPro" id="IPR043519">
    <property type="entry name" value="NT_sf"/>
</dbReference>
<feature type="domain" description="Polymerase nucleotidyl transferase" evidence="1">
    <location>
        <begin position="33"/>
        <end position="98"/>
    </location>
</feature>
<dbReference type="AlphaFoldDB" id="A0A7C1HGM8"/>